<feature type="coiled-coil region" evidence="1">
    <location>
        <begin position="242"/>
        <end position="269"/>
    </location>
</feature>
<protein>
    <submittedName>
        <fullName evidence="3">Uncharacterized protein</fullName>
    </submittedName>
</protein>
<evidence type="ECO:0000256" key="2">
    <source>
        <dbReference type="SAM" id="Phobius"/>
    </source>
</evidence>
<comment type="caution">
    <text evidence="3">The sequence shown here is derived from an EMBL/GenBank/DDBJ whole genome shotgun (WGS) entry which is preliminary data.</text>
</comment>
<evidence type="ECO:0000256" key="1">
    <source>
        <dbReference type="SAM" id="Coils"/>
    </source>
</evidence>
<feature type="transmembrane region" description="Helical" evidence="2">
    <location>
        <begin position="33"/>
        <end position="55"/>
    </location>
</feature>
<keyword evidence="1" id="KW-0175">Coiled coil</keyword>
<reference evidence="3 4" key="1">
    <citation type="journal article" date="2018" name="J Appl Environ Microbiol">
        <title>The gut symbionts Lactobacillus reuteri R2lc and 2010 encode a polyketide synthase cluster that activates the mammalian aryl-hydrocarbon receptor.</title>
        <authorList>
            <person name="Ozcam M."/>
            <person name="Roos S."/>
            <person name="Van Pijkeren J.P."/>
        </authorList>
    </citation>
    <scope>NUCLEOTIDE SEQUENCE [LARGE SCALE GENOMIC DNA]</scope>
    <source>
        <strain evidence="3 4">R2lc</strain>
    </source>
</reference>
<keyword evidence="2" id="KW-1133">Transmembrane helix</keyword>
<dbReference type="AlphaFoldDB" id="A0A3M6SAV5"/>
<evidence type="ECO:0000313" key="3">
    <source>
        <dbReference type="EMBL" id="RMX24515.1"/>
    </source>
</evidence>
<dbReference type="RefSeq" id="WP_124216524.1">
    <property type="nucleotide sequence ID" value="NZ_JAHLNX010000029.1"/>
</dbReference>
<evidence type="ECO:0000313" key="4">
    <source>
        <dbReference type="Proteomes" id="UP000276940"/>
    </source>
</evidence>
<dbReference type="SUPFAM" id="SSF103473">
    <property type="entry name" value="MFS general substrate transporter"/>
    <property type="match status" value="1"/>
</dbReference>
<dbReference type="InterPro" id="IPR036259">
    <property type="entry name" value="MFS_trans_sf"/>
</dbReference>
<feature type="transmembrane region" description="Helical" evidence="2">
    <location>
        <begin position="140"/>
        <end position="160"/>
    </location>
</feature>
<feature type="transmembrane region" description="Helical" evidence="2">
    <location>
        <begin position="61"/>
        <end position="80"/>
    </location>
</feature>
<gene>
    <name evidence="3" type="ORF">C5O77_09480</name>
</gene>
<keyword evidence="2" id="KW-0472">Membrane</keyword>
<accession>A0A3M6SAV5</accession>
<organism evidence="3 4">
    <name type="scientific">Limosilactobacillus reuteri</name>
    <name type="common">Lactobacillus reuteri</name>
    <dbReference type="NCBI Taxonomy" id="1598"/>
    <lineage>
        <taxon>Bacteria</taxon>
        <taxon>Bacillati</taxon>
        <taxon>Bacillota</taxon>
        <taxon>Bacilli</taxon>
        <taxon>Lactobacillales</taxon>
        <taxon>Lactobacillaceae</taxon>
        <taxon>Limosilactobacillus</taxon>
    </lineage>
</organism>
<dbReference type="EMBL" id="PTLS01000048">
    <property type="protein sequence ID" value="RMX24515.1"/>
    <property type="molecule type" value="Genomic_DNA"/>
</dbReference>
<dbReference type="Proteomes" id="UP000276940">
    <property type="component" value="Unassembled WGS sequence"/>
</dbReference>
<proteinExistence type="predicted"/>
<name>A0A3M6SAV5_LIMRT</name>
<sequence>MPKLYRFQQNQNLNLIEECHDNREKQGRYFWNCYGPLVVTVIAMILALILDAFIILGKLTWAFIVILIFFIFIFVVTRFFKNRYDYFKEVKRKPEKDRRRQMEEIAKSFHLNRVSDESINDKIEELNALFKLSVQYRNKVWHYFKLVAVPLVGAAFTVFLKSSGDNNYQIYHFIFNGILILIIIIAVLTVLMCMNSGYQLYNLTINSFLVPNANLISYSVFYLEVLRCEMNEEINRSNSQSCAGITKQLKNITKQLDDFEKRLSSLEQP</sequence>
<keyword evidence="2" id="KW-0812">Transmembrane</keyword>
<feature type="transmembrane region" description="Helical" evidence="2">
    <location>
        <begin position="172"/>
        <end position="194"/>
    </location>
</feature>